<protein>
    <submittedName>
        <fullName evidence="1">Uncharacterized protein</fullName>
    </submittedName>
</protein>
<reference evidence="2" key="1">
    <citation type="journal article" date="2022" name="Mol. Ecol. Resour.">
        <title>The genomes of chicory, endive, great burdock and yacon provide insights into Asteraceae palaeo-polyploidization history and plant inulin production.</title>
        <authorList>
            <person name="Fan W."/>
            <person name="Wang S."/>
            <person name="Wang H."/>
            <person name="Wang A."/>
            <person name="Jiang F."/>
            <person name="Liu H."/>
            <person name="Zhao H."/>
            <person name="Xu D."/>
            <person name="Zhang Y."/>
        </authorList>
    </citation>
    <scope>NUCLEOTIDE SEQUENCE [LARGE SCALE GENOMIC DNA]</scope>
    <source>
        <strain evidence="2">cv. Punajuju</strain>
    </source>
</reference>
<dbReference type="EMBL" id="CM042012">
    <property type="protein sequence ID" value="KAI3750028.1"/>
    <property type="molecule type" value="Genomic_DNA"/>
</dbReference>
<name>A0ACB9DU85_CICIN</name>
<evidence type="ECO:0000313" key="1">
    <source>
        <dbReference type="EMBL" id="KAI3750028.1"/>
    </source>
</evidence>
<gene>
    <name evidence="1" type="ORF">L2E82_20652</name>
</gene>
<accession>A0ACB9DU85</accession>
<dbReference type="Proteomes" id="UP001055811">
    <property type="component" value="Linkage Group LG04"/>
</dbReference>
<reference evidence="1 2" key="2">
    <citation type="journal article" date="2022" name="Mol. Ecol. Resour.">
        <title>The genomes of chicory, endive, great burdock and yacon provide insights into Asteraceae paleo-polyploidization history and plant inulin production.</title>
        <authorList>
            <person name="Fan W."/>
            <person name="Wang S."/>
            <person name="Wang H."/>
            <person name="Wang A."/>
            <person name="Jiang F."/>
            <person name="Liu H."/>
            <person name="Zhao H."/>
            <person name="Xu D."/>
            <person name="Zhang Y."/>
        </authorList>
    </citation>
    <scope>NUCLEOTIDE SEQUENCE [LARGE SCALE GENOMIC DNA]</scope>
    <source>
        <strain evidence="2">cv. Punajuju</strain>
        <tissue evidence="1">Leaves</tissue>
    </source>
</reference>
<proteinExistence type="predicted"/>
<sequence length="125" mass="13547">MFQHYRGLSVYKCVYLYNSVFVSVCGFHVKDEESNTPSLFDVDKDGNVTERQVQRKVRGDTTHYDVVANSATSGVLSAGLNSSVPCIFEVLTCEDMDQALNHAGGKAGNKGSDAALTAIEMASLF</sequence>
<keyword evidence="2" id="KW-1185">Reference proteome</keyword>
<organism evidence="1 2">
    <name type="scientific">Cichorium intybus</name>
    <name type="common">Chicory</name>
    <dbReference type="NCBI Taxonomy" id="13427"/>
    <lineage>
        <taxon>Eukaryota</taxon>
        <taxon>Viridiplantae</taxon>
        <taxon>Streptophyta</taxon>
        <taxon>Embryophyta</taxon>
        <taxon>Tracheophyta</taxon>
        <taxon>Spermatophyta</taxon>
        <taxon>Magnoliopsida</taxon>
        <taxon>eudicotyledons</taxon>
        <taxon>Gunneridae</taxon>
        <taxon>Pentapetalae</taxon>
        <taxon>asterids</taxon>
        <taxon>campanulids</taxon>
        <taxon>Asterales</taxon>
        <taxon>Asteraceae</taxon>
        <taxon>Cichorioideae</taxon>
        <taxon>Cichorieae</taxon>
        <taxon>Cichoriinae</taxon>
        <taxon>Cichorium</taxon>
    </lineage>
</organism>
<comment type="caution">
    <text evidence="1">The sequence shown here is derived from an EMBL/GenBank/DDBJ whole genome shotgun (WGS) entry which is preliminary data.</text>
</comment>
<evidence type="ECO:0000313" key="2">
    <source>
        <dbReference type="Proteomes" id="UP001055811"/>
    </source>
</evidence>